<dbReference type="AlphaFoldDB" id="A0A1S8A8X7"/>
<accession>A0A1S8A8X7</accession>
<proteinExistence type="predicted"/>
<protein>
    <submittedName>
        <fullName evidence="1">Uncharacterized protein</fullName>
    </submittedName>
</protein>
<organism evidence="1">
    <name type="scientific">Rosellinia necatrix</name>
    <name type="common">White root-rot fungus</name>
    <dbReference type="NCBI Taxonomy" id="77044"/>
    <lineage>
        <taxon>Eukaryota</taxon>
        <taxon>Fungi</taxon>
        <taxon>Dikarya</taxon>
        <taxon>Ascomycota</taxon>
        <taxon>Pezizomycotina</taxon>
        <taxon>Sordariomycetes</taxon>
        <taxon>Xylariomycetidae</taxon>
        <taxon>Xylariales</taxon>
        <taxon>Xylariaceae</taxon>
        <taxon>Rosellinia</taxon>
    </lineage>
</organism>
<evidence type="ECO:0000313" key="1">
    <source>
        <dbReference type="EMBL" id="GAW26564.1"/>
    </source>
</evidence>
<gene>
    <name evidence="1" type="ORF">SAMD00023353_3700490</name>
</gene>
<name>A0A1S8A8X7_ROSNE</name>
<keyword evidence="2" id="KW-1185">Reference proteome</keyword>
<dbReference type="EMBL" id="DF977482">
    <property type="protein sequence ID" value="GAW26564.1"/>
    <property type="molecule type" value="Genomic_DNA"/>
</dbReference>
<dbReference type="Proteomes" id="UP000054516">
    <property type="component" value="Unassembled WGS sequence"/>
</dbReference>
<sequence>MTRKRCILDNLTPSSHADLLELEPLSMQRLPLSWASHTSSPFSPCVCYRRPAYLPKSSDSGKDA</sequence>
<evidence type="ECO:0000313" key="2">
    <source>
        <dbReference type="Proteomes" id="UP000054516"/>
    </source>
</evidence>
<reference evidence="1" key="1">
    <citation type="submission" date="2016-03" db="EMBL/GenBank/DDBJ databases">
        <title>Draft genome sequence of Rosellinia necatrix.</title>
        <authorList>
            <person name="Kanematsu S."/>
        </authorList>
    </citation>
    <scope>NUCLEOTIDE SEQUENCE [LARGE SCALE GENOMIC DNA]</scope>
    <source>
        <strain evidence="1">W97</strain>
    </source>
</reference>